<dbReference type="EMBL" id="DSRD01000609">
    <property type="protein sequence ID" value="HGW94548.1"/>
    <property type="molecule type" value="Genomic_DNA"/>
</dbReference>
<dbReference type="Gene3D" id="3.90.79.10">
    <property type="entry name" value="Nucleoside Triphosphate Pyrophosphohydrolase"/>
    <property type="match status" value="1"/>
</dbReference>
<dbReference type="Pfam" id="PF00293">
    <property type="entry name" value="NUDIX"/>
    <property type="match status" value="1"/>
</dbReference>
<proteinExistence type="predicted"/>
<reference evidence="2" key="1">
    <citation type="journal article" date="2020" name="mSystems">
        <title>Genome- and Community-Level Interaction Insights into Carbon Utilization and Element Cycling Functions of Hydrothermarchaeota in Hydrothermal Sediment.</title>
        <authorList>
            <person name="Zhou Z."/>
            <person name="Liu Y."/>
            <person name="Xu W."/>
            <person name="Pan J."/>
            <person name="Luo Z.H."/>
            <person name="Li M."/>
        </authorList>
    </citation>
    <scope>NUCLEOTIDE SEQUENCE [LARGE SCALE GENOMIC DNA]</scope>
    <source>
        <strain evidence="2">SpSt-402</strain>
    </source>
</reference>
<evidence type="ECO:0000313" key="2">
    <source>
        <dbReference type="EMBL" id="HGW94548.1"/>
    </source>
</evidence>
<dbReference type="SUPFAM" id="SSF55811">
    <property type="entry name" value="Nudix"/>
    <property type="match status" value="1"/>
</dbReference>
<protein>
    <submittedName>
        <fullName evidence="2">NUDIX domain-containing protein</fullName>
    </submittedName>
</protein>
<gene>
    <name evidence="2" type="ORF">ENR47_09740</name>
</gene>
<dbReference type="CDD" id="cd04688">
    <property type="entry name" value="NUDIX_Hydrolase"/>
    <property type="match status" value="1"/>
</dbReference>
<accession>A0A832M2X3</accession>
<name>A0A832M2X3_9CYAN</name>
<comment type="caution">
    <text evidence="2">The sequence shown here is derived from an EMBL/GenBank/DDBJ whole genome shotgun (WGS) entry which is preliminary data.</text>
</comment>
<dbReference type="InterPro" id="IPR000086">
    <property type="entry name" value="NUDIX_hydrolase_dom"/>
</dbReference>
<evidence type="ECO:0000259" key="1">
    <source>
        <dbReference type="PROSITE" id="PS51462"/>
    </source>
</evidence>
<dbReference type="PROSITE" id="PS51462">
    <property type="entry name" value="NUDIX"/>
    <property type="match status" value="1"/>
</dbReference>
<dbReference type="InterPro" id="IPR015797">
    <property type="entry name" value="NUDIX_hydrolase-like_dom_sf"/>
</dbReference>
<sequence>MQTQNRIRVVALGLIVDGDRVFVYSDYEPIKQRQFYRALGGGVEFGESSLEALQREFWEEIQAELTNIEYLGCIENRFMHLNQPKHEIIQLYRCDFADPQFYQLQEVTFFDGSNKPIAAQWVECDRFKSGELWLVPEACLQFI</sequence>
<feature type="domain" description="Nudix hydrolase" evidence="1">
    <location>
        <begin position="5"/>
        <end position="143"/>
    </location>
</feature>
<dbReference type="AlphaFoldDB" id="A0A832M2X3"/>
<organism evidence="2">
    <name type="scientific">Oscillatoriales cyanobacterium SpSt-402</name>
    <dbReference type="NCBI Taxonomy" id="2282168"/>
    <lineage>
        <taxon>Bacteria</taxon>
        <taxon>Bacillati</taxon>
        <taxon>Cyanobacteriota</taxon>
        <taxon>Cyanophyceae</taxon>
        <taxon>Oscillatoriophycideae</taxon>
        <taxon>Oscillatoriales</taxon>
    </lineage>
</organism>